<keyword evidence="4" id="KW-0238">DNA-binding</keyword>
<dbReference type="SUPFAM" id="SSF46565">
    <property type="entry name" value="Chaperone J-domain"/>
    <property type="match status" value="1"/>
</dbReference>
<dbReference type="AlphaFoldDB" id="A0A840BL83"/>
<feature type="transmembrane region" description="Helical" evidence="2">
    <location>
        <begin position="103"/>
        <end position="120"/>
    </location>
</feature>
<evidence type="ECO:0000256" key="2">
    <source>
        <dbReference type="SAM" id="Phobius"/>
    </source>
</evidence>
<organism evidence="4 5">
    <name type="scientific">Niveibacterium umoris</name>
    <dbReference type="NCBI Taxonomy" id="1193620"/>
    <lineage>
        <taxon>Bacteria</taxon>
        <taxon>Pseudomonadati</taxon>
        <taxon>Pseudomonadota</taxon>
        <taxon>Betaproteobacteria</taxon>
        <taxon>Rhodocyclales</taxon>
        <taxon>Rhodocyclaceae</taxon>
        <taxon>Niveibacterium</taxon>
    </lineage>
</organism>
<accession>A0A840BL83</accession>
<evidence type="ECO:0000313" key="4">
    <source>
        <dbReference type="EMBL" id="MBB4013373.1"/>
    </source>
</evidence>
<dbReference type="PROSITE" id="PS50076">
    <property type="entry name" value="DNAJ_2"/>
    <property type="match status" value="1"/>
</dbReference>
<feature type="region of interest" description="Disordered" evidence="1">
    <location>
        <begin position="180"/>
        <end position="271"/>
    </location>
</feature>
<sequence length="271" mass="31294">MKKTLYDVLGLPQDADEAALRAAGERLLAEFAPERATPDTAEDFATRRVAVKEAIYTLCDANRRASYDGSLRPSITPDEALAAFAPEAGEVSGGFRFAQVGRLAWVLLALIVVLPAGWWFRLGSVVGHPEDVAARQRAEVERIEREQSEGPPRSPEEEARYQQEREAREQEWRARREREAAERAERTRQQELDRARSEADRVSSDLEYSMQRAEQEERARSEQLRREAERTAAEDRRERARLAEESKRRLERDKAYLERLERENARRMNLE</sequence>
<reference evidence="4 5" key="1">
    <citation type="submission" date="2020-08" db="EMBL/GenBank/DDBJ databases">
        <title>Genomic Encyclopedia of Type Strains, Phase IV (KMG-IV): sequencing the most valuable type-strain genomes for metagenomic binning, comparative biology and taxonomic classification.</title>
        <authorList>
            <person name="Goeker M."/>
        </authorList>
    </citation>
    <scope>NUCLEOTIDE SEQUENCE [LARGE SCALE GENOMIC DNA]</scope>
    <source>
        <strain evidence="4 5">DSM 106739</strain>
    </source>
</reference>
<protein>
    <submittedName>
        <fullName evidence="4">Curved DNA-binding protein CbpA</fullName>
    </submittedName>
</protein>
<dbReference type="Pfam" id="PF00226">
    <property type="entry name" value="DnaJ"/>
    <property type="match status" value="1"/>
</dbReference>
<keyword evidence="5" id="KW-1185">Reference proteome</keyword>
<comment type="caution">
    <text evidence="4">The sequence shown here is derived from an EMBL/GenBank/DDBJ whole genome shotgun (WGS) entry which is preliminary data.</text>
</comment>
<dbReference type="GO" id="GO:0003677">
    <property type="term" value="F:DNA binding"/>
    <property type="evidence" value="ECO:0007669"/>
    <property type="project" value="UniProtKB-KW"/>
</dbReference>
<dbReference type="Gene3D" id="1.10.287.110">
    <property type="entry name" value="DnaJ domain"/>
    <property type="match status" value="1"/>
</dbReference>
<feature type="domain" description="J" evidence="3">
    <location>
        <begin position="4"/>
        <end position="71"/>
    </location>
</feature>
<keyword evidence="2" id="KW-0472">Membrane</keyword>
<evidence type="ECO:0000256" key="1">
    <source>
        <dbReference type="SAM" id="MobiDB-lite"/>
    </source>
</evidence>
<dbReference type="RefSeq" id="WP_207064430.1">
    <property type="nucleotide sequence ID" value="NZ_BAABLE010000005.1"/>
</dbReference>
<name>A0A840BL83_9RHOO</name>
<proteinExistence type="predicted"/>
<feature type="compositionally biased region" description="Basic and acidic residues" evidence="1">
    <location>
        <begin position="180"/>
        <end position="204"/>
    </location>
</feature>
<keyword evidence="2" id="KW-1133">Transmembrane helix</keyword>
<feature type="compositionally biased region" description="Basic and acidic residues" evidence="1">
    <location>
        <begin position="213"/>
        <end position="271"/>
    </location>
</feature>
<evidence type="ECO:0000259" key="3">
    <source>
        <dbReference type="PROSITE" id="PS50076"/>
    </source>
</evidence>
<dbReference type="InterPro" id="IPR001623">
    <property type="entry name" value="DnaJ_domain"/>
</dbReference>
<keyword evidence="2" id="KW-0812">Transmembrane</keyword>
<dbReference type="EMBL" id="JACIET010000002">
    <property type="protein sequence ID" value="MBB4013373.1"/>
    <property type="molecule type" value="Genomic_DNA"/>
</dbReference>
<evidence type="ECO:0000313" key="5">
    <source>
        <dbReference type="Proteomes" id="UP000561045"/>
    </source>
</evidence>
<dbReference type="InterPro" id="IPR036869">
    <property type="entry name" value="J_dom_sf"/>
</dbReference>
<dbReference type="Proteomes" id="UP000561045">
    <property type="component" value="Unassembled WGS sequence"/>
</dbReference>
<feature type="region of interest" description="Disordered" evidence="1">
    <location>
        <begin position="138"/>
        <end position="165"/>
    </location>
</feature>
<gene>
    <name evidence="4" type="ORF">GGR36_002719</name>
</gene>